<evidence type="ECO:0000313" key="5">
    <source>
        <dbReference type="EMBL" id="MDG0812787.1"/>
    </source>
</evidence>
<keyword evidence="2" id="KW-0677">Repeat</keyword>
<accession>A0A9X4QWW2</accession>
<dbReference type="PRINTS" id="PR00633">
    <property type="entry name" value="RCCNDNSATION"/>
</dbReference>
<dbReference type="InterPro" id="IPR032774">
    <property type="entry name" value="WG_beta_rep"/>
</dbReference>
<feature type="signal peptide" evidence="3">
    <location>
        <begin position="1"/>
        <end position="26"/>
    </location>
</feature>
<dbReference type="PROSITE" id="PS51257">
    <property type="entry name" value="PROKAR_LIPOPROTEIN"/>
    <property type="match status" value="1"/>
</dbReference>
<dbReference type="Gene3D" id="2.130.10.30">
    <property type="entry name" value="Regulator of chromosome condensation 1/beta-lactamase-inhibitor protein II"/>
    <property type="match status" value="2"/>
</dbReference>
<comment type="caution">
    <text evidence="5">The sequence shown here is derived from an EMBL/GenBank/DDBJ whole genome shotgun (WGS) entry which is preliminary data.</text>
</comment>
<feature type="domain" description="RCC1-like" evidence="4">
    <location>
        <begin position="91"/>
        <end position="381"/>
    </location>
</feature>
<keyword evidence="1" id="KW-0344">Guanine-nucleotide releasing factor</keyword>
<dbReference type="PANTHER" id="PTHR45982:SF1">
    <property type="entry name" value="REGULATOR OF CHROMOSOME CONDENSATION"/>
    <property type="match status" value="1"/>
</dbReference>
<evidence type="ECO:0000313" key="6">
    <source>
        <dbReference type="Proteomes" id="UP001153404"/>
    </source>
</evidence>
<gene>
    <name evidence="5" type="ORF">OMP40_28290</name>
</gene>
<reference evidence="5" key="1">
    <citation type="submission" date="2022-10" db="EMBL/GenBank/DDBJ databases">
        <title>Comparative genomic analysis of Cohnella hashimotonis sp. nov., isolated from the International Space Station.</title>
        <authorList>
            <person name="Simpson A."/>
            <person name="Venkateswaran K."/>
        </authorList>
    </citation>
    <scope>NUCLEOTIDE SEQUENCE</scope>
    <source>
        <strain evidence="5">DSM 28161</strain>
    </source>
</reference>
<dbReference type="SUPFAM" id="SSF69360">
    <property type="entry name" value="Cell wall binding repeat"/>
    <property type="match status" value="1"/>
</dbReference>
<dbReference type="InterPro" id="IPR051553">
    <property type="entry name" value="Ran_GTPase-activating"/>
</dbReference>
<dbReference type="PANTHER" id="PTHR45982">
    <property type="entry name" value="REGULATOR OF CHROMOSOME CONDENSATION"/>
    <property type="match status" value="1"/>
</dbReference>
<name>A0A9X4QWW2_9BACL</name>
<sequence length="695" mass="75986">MSLRLRLTIARLMVPLLGILLFGACAQYAENADANESKPIFTDVAGEYYHFLALDTDGNVWGWGTNIGNQLGESDQSYLVVPAKIKGIGDVKLISAGYGHSTAVKKDGTVWKWGSNAAGALGVDPDKLDFSAKPMQVQGIDHVQAIADSAYYTFALKEDGTVWGWGANEKGQLGIGRFSAQESQPVQIQSLPRVTAIYATFNEGYAVTSDGNVWRWGAALKCDSVCKEAPSAEPVRFEGLSSVQSLSDEIAILQDGTVAKWGINYQGSLGTGSTEYAYFDDPERLPSLENIVKVSKTHALTKEGQVWAWGRNDYGQVGDGTKKITPKPILLTGIDQVIDITSGEEVIVALKQDGTLYEWGSNRNGEISNAGADILPPTPVPFTVPSVNYALPIPRDPGTWTFLDEKGNVIKDNQLYLRVKPFSEGKAAVQRASNNLWTFIKTDGKPAFSDNFIIVKDFHQDRAGVKLQDGWHFVRTDGKPLNQDRYTNVDSFANGLAPVLVNGKWGYLGLDGKMKIKPQFAAAQRFENGLAAVQTNGKWGFIDSTGRFAVKAQYAAAGAFAAIQTAPVKQNGKWGFIDKSGAWKIKPRYEEAKSFSNAGLAPVKLNGKWGYADLSGKLVIAAQYEDASTFQEGLASVKKNGLWAVIQQTGKALTPFQFTEIQQYQNHVAWAVTKTDNGYIDMSGKWYFKMKIQKW</sequence>
<dbReference type="InterPro" id="IPR009091">
    <property type="entry name" value="RCC1/BLIP-II"/>
</dbReference>
<proteinExistence type="predicted"/>
<evidence type="ECO:0000256" key="2">
    <source>
        <dbReference type="ARBA" id="ARBA00022737"/>
    </source>
</evidence>
<keyword evidence="3" id="KW-0732">Signal</keyword>
<evidence type="ECO:0000256" key="3">
    <source>
        <dbReference type="SAM" id="SignalP"/>
    </source>
</evidence>
<dbReference type="RefSeq" id="WP_277536298.1">
    <property type="nucleotide sequence ID" value="NZ_JAPDIA010000008.1"/>
</dbReference>
<dbReference type="Pfam" id="PF13540">
    <property type="entry name" value="RCC1_2"/>
    <property type="match status" value="1"/>
</dbReference>
<organism evidence="5 6">
    <name type="scientific">Cohnella rhizosphaerae</name>
    <dbReference type="NCBI Taxonomy" id="1457232"/>
    <lineage>
        <taxon>Bacteria</taxon>
        <taxon>Bacillati</taxon>
        <taxon>Bacillota</taxon>
        <taxon>Bacilli</taxon>
        <taxon>Bacillales</taxon>
        <taxon>Paenibacillaceae</taxon>
        <taxon>Cohnella</taxon>
    </lineage>
</organism>
<dbReference type="Proteomes" id="UP001153404">
    <property type="component" value="Unassembled WGS sequence"/>
</dbReference>
<dbReference type="SUPFAM" id="SSF50985">
    <property type="entry name" value="RCC1/BLIP-II"/>
    <property type="match status" value="1"/>
</dbReference>
<dbReference type="Pfam" id="PF25390">
    <property type="entry name" value="WD40_RLD"/>
    <property type="match status" value="1"/>
</dbReference>
<dbReference type="Pfam" id="PF14903">
    <property type="entry name" value="WG_beta_rep"/>
    <property type="match status" value="2"/>
</dbReference>
<protein>
    <submittedName>
        <fullName evidence="5">WG repeat-containing protein</fullName>
    </submittedName>
</protein>
<dbReference type="AlphaFoldDB" id="A0A9X4QWW2"/>
<evidence type="ECO:0000256" key="1">
    <source>
        <dbReference type="ARBA" id="ARBA00022658"/>
    </source>
</evidence>
<feature type="chain" id="PRO_5040985724" evidence="3">
    <location>
        <begin position="27"/>
        <end position="695"/>
    </location>
</feature>
<dbReference type="PROSITE" id="PS50012">
    <property type="entry name" value="RCC1_3"/>
    <property type="match status" value="4"/>
</dbReference>
<dbReference type="EMBL" id="JAPDIA010000008">
    <property type="protein sequence ID" value="MDG0812787.1"/>
    <property type="molecule type" value="Genomic_DNA"/>
</dbReference>
<keyword evidence="6" id="KW-1185">Reference proteome</keyword>
<dbReference type="InterPro" id="IPR000408">
    <property type="entry name" value="Reg_chr_condens"/>
</dbReference>
<evidence type="ECO:0000259" key="4">
    <source>
        <dbReference type="Pfam" id="PF25390"/>
    </source>
</evidence>
<dbReference type="InterPro" id="IPR058923">
    <property type="entry name" value="RCC1-like_dom"/>
</dbReference>